<comment type="function">
    <text evidence="13">Component of the F(0) channel, it forms part of the peripheral stalk, linking F(1) to F(0).</text>
</comment>
<dbReference type="NCBIfam" id="TIGR01144">
    <property type="entry name" value="ATP_synt_b"/>
    <property type="match status" value="1"/>
</dbReference>
<gene>
    <name evidence="13" type="primary">atpF</name>
    <name evidence="16" type="ORF">A3B21_00795</name>
</gene>
<dbReference type="GO" id="GO:0005886">
    <property type="term" value="C:plasma membrane"/>
    <property type="evidence" value="ECO:0007669"/>
    <property type="project" value="UniProtKB-SubCell"/>
</dbReference>
<dbReference type="InterPro" id="IPR002146">
    <property type="entry name" value="ATP_synth_b/b'su_bac/chlpt"/>
</dbReference>
<evidence type="ECO:0000256" key="7">
    <source>
        <dbReference type="ARBA" id="ARBA00022989"/>
    </source>
</evidence>
<comment type="function">
    <text evidence="11 13">F(1)F(0) ATP synthase produces ATP from ADP in the presence of a proton or sodium gradient. F-type ATPases consist of two structural domains, F(1) containing the extramembraneous catalytic core and F(0) containing the membrane proton channel, linked together by a central stalk and a peripheral stalk. During catalysis, ATP synthesis in the catalytic domain of F(1) is coupled via a rotary mechanism of the central stalk subunits to proton translocation.</text>
</comment>
<dbReference type="PANTHER" id="PTHR33445">
    <property type="entry name" value="ATP SYNTHASE SUBUNIT B', CHLOROPLASTIC"/>
    <property type="match status" value="1"/>
</dbReference>
<reference evidence="16 17" key="1">
    <citation type="journal article" date="2016" name="Nat. Commun.">
        <title>Thousands of microbial genomes shed light on interconnected biogeochemical processes in an aquifer system.</title>
        <authorList>
            <person name="Anantharaman K."/>
            <person name="Brown C.T."/>
            <person name="Hug L.A."/>
            <person name="Sharon I."/>
            <person name="Castelle C.J."/>
            <person name="Probst A.J."/>
            <person name="Thomas B.C."/>
            <person name="Singh A."/>
            <person name="Wilkins M.J."/>
            <person name="Karaoz U."/>
            <person name="Brodie E.L."/>
            <person name="Williams K.H."/>
            <person name="Hubbard S.S."/>
            <person name="Banfield J.F."/>
        </authorList>
    </citation>
    <scope>NUCLEOTIDE SEQUENCE [LARGE SCALE GENOMIC DNA]</scope>
</reference>
<evidence type="ECO:0000256" key="13">
    <source>
        <dbReference type="HAMAP-Rule" id="MF_01398"/>
    </source>
</evidence>
<evidence type="ECO:0000256" key="6">
    <source>
        <dbReference type="ARBA" id="ARBA00022781"/>
    </source>
</evidence>
<keyword evidence="3 13" id="KW-1003">Cell membrane</keyword>
<feature type="coiled-coil region" evidence="15">
    <location>
        <begin position="76"/>
        <end position="103"/>
    </location>
</feature>
<accession>A0A1F7UQ97</accession>
<dbReference type="EMBL" id="MGEJ01000021">
    <property type="protein sequence ID" value="OGL79914.1"/>
    <property type="molecule type" value="Genomic_DNA"/>
</dbReference>
<evidence type="ECO:0000313" key="16">
    <source>
        <dbReference type="EMBL" id="OGL79914.1"/>
    </source>
</evidence>
<dbReference type="InterPro" id="IPR050059">
    <property type="entry name" value="ATP_synthase_B_chain"/>
</dbReference>
<evidence type="ECO:0000256" key="4">
    <source>
        <dbReference type="ARBA" id="ARBA00022547"/>
    </source>
</evidence>
<dbReference type="CDD" id="cd06503">
    <property type="entry name" value="ATP-synt_Fo_b"/>
    <property type="match status" value="1"/>
</dbReference>
<evidence type="ECO:0000256" key="1">
    <source>
        <dbReference type="ARBA" id="ARBA00005513"/>
    </source>
</evidence>
<keyword evidence="2 13" id="KW-0813">Transport</keyword>
<comment type="similarity">
    <text evidence="1 13 14">Belongs to the ATPase B chain family.</text>
</comment>
<dbReference type="Proteomes" id="UP000176897">
    <property type="component" value="Unassembled WGS sequence"/>
</dbReference>
<feature type="transmembrane region" description="Helical" evidence="13">
    <location>
        <begin position="12"/>
        <end position="33"/>
    </location>
</feature>
<keyword evidence="10 13" id="KW-0066">ATP synthesis</keyword>
<dbReference type="PANTHER" id="PTHR33445:SF1">
    <property type="entry name" value="ATP SYNTHASE SUBUNIT B"/>
    <property type="match status" value="1"/>
</dbReference>
<evidence type="ECO:0000256" key="5">
    <source>
        <dbReference type="ARBA" id="ARBA00022692"/>
    </source>
</evidence>
<comment type="subcellular location">
    <subcellularLocation>
        <location evidence="13">Cell membrane</location>
        <topology evidence="13">Single-pass membrane protein</topology>
    </subcellularLocation>
    <subcellularLocation>
        <location evidence="12">Endomembrane system</location>
        <topology evidence="12">Single-pass membrane protein</topology>
    </subcellularLocation>
</comment>
<evidence type="ECO:0000256" key="11">
    <source>
        <dbReference type="ARBA" id="ARBA00025198"/>
    </source>
</evidence>
<dbReference type="InterPro" id="IPR005864">
    <property type="entry name" value="ATP_synth_F0_bsu_bac"/>
</dbReference>
<evidence type="ECO:0000256" key="15">
    <source>
        <dbReference type="SAM" id="Coils"/>
    </source>
</evidence>
<evidence type="ECO:0000256" key="12">
    <source>
        <dbReference type="ARBA" id="ARBA00037847"/>
    </source>
</evidence>
<dbReference type="GO" id="GO:0045259">
    <property type="term" value="C:proton-transporting ATP synthase complex"/>
    <property type="evidence" value="ECO:0007669"/>
    <property type="project" value="UniProtKB-KW"/>
</dbReference>
<comment type="caution">
    <text evidence="16">The sequence shown here is derived from an EMBL/GenBank/DDBJ whole genome shotgun (WGS) entry which is preliminary data.</text>
</comment>
<protein>
    <recommendedName>
        <fullName evidence="13">ATP synthase subunit b</fullName>
    </recommendedName>
    <alternativeName>
        <fullName evidence="13">ATP synthase F(0) sector subunit b</fullName>
    </alternativeName>
    <alternativeName>
        <fullName evidence="13">ATPase subunit I</fullName>
    </alternativeName>
    <alternativeName>
        <fullName evidence="13">F-type ATPase subunit b</fullName>
        <shortName evidence="13">F-ATPase subunit b</shortName>
    </alternativeName>
</protein>
<evidence type="ECO:0000256" key="10">
    <source>
        <dbReference type="ARBA" id="ARBA00023310"/>
    </source>
</evidence>
<dbReference type="GO" id="GO:0046961">
    <property type="term" value="F:proton-transporting ATPase activity, rotational mechanism"/>
    <property type="evidence" value="ECO:0007669"/>
    <property type="project" value="TreeGrafter"/>
</dbReference>
<dbReference type="Gene3D" id="6.10.250.1580">
    <property type="match status" value="1"/>
</dbReference>
<keyword evidence="9 13" id="KW-0472">Membrane</keyword>
<dbReference type="GO" id="GO:0012505">
    <property type="term" value="C:endomembrane system"/>
    <property type="evidence" value="ECO:0007669"/>
    <property type="project" value="UniProtKB-SubCell"/>
</dbReference>
<dbReference type="InterPro" id="IPR028987">
    <property type="entry name" value="ATP_synth_B-like_membr_sf"/>
</dbReference>
<keyword evidence="8 13" id="KW-0406">Ion transport</keyword>
<evidence type="ECO:0000256" key="14">
    <source>
        <dbReference type="RuleBase" id="RU003848"/>
    </source>
</evidence>
<evidence type="ECO:0000256" key="2">
    <source>
        <dbReference type="ARBA" id="ARBA00022448"/>
    </source>
</evidence>
<sequence>MELFTNLGIDWRLLIAQLVNFTILLAVLYKFLYKPVLKLLHDRSQKIEQGIKNAENVEVRLKEVAALYETKTREARAEAAKILEATKKEADTMKAELAVQAQKEAEKIVSSGRARLTVEKEKIMHEAEHELADLVAQATEHVLGSVLTPEMDRKLIDEAVKKVRMGRA</sequence>
<dbReference type="GO" id="GO:0046933">
    <property type="term" value="F:proton-transporting ATP synthase activity, rotational mechanism"/>
    <property type="evidence" value="ECO:0007669"/>
    <property type="project" value="UniProtKB-UniRule"/>
</dbReference>
<dbReference type="HAMAP" id="MF_01398">
    <property type="entry name" value="ATP_synth_b_bprime"/>
    <property type="match status" value="1"/>
</dbReference>
<evidence type="ECO:0000256" key="3">
    <source>
        <dbReference type="ARBA" id="ARBA00022475"/>
    </source>
</evidence>
<keyword evidence="4 13" id="KW-0138">CF(0)</keyword>
<comment type="subunit">
    <text evidence="13">F-type ATPases have 2 components, F(1) - the catalytic core - and F(0) - the membrane proton channel. F(1) has five subunits: alpha(3), beta(3), gamma(1), delta(1), epsilon(1). F(0) has three main subunits: a(1), b(2) and c(10-14). The alpha and beta chains form an alternating ring which encloses part of the gamma chain. F(1) is attached to F(0) by a central stalk formed by the gamma and epsilon chains, while a peripheral stalk is formed by the delta and b chains.</text>
</comment>
<organism evidence="16 17">
    <name type="scientific">Candidatus Uhrbacteria bacterium RIFCSPLOWO2_01_FULL_47_24</name>
    <dbReference type="NCBI Taxonomy" id="1802401"/>
    <lineage>
        <taxon>Bacteria</taxon>
        <taxon>Candidatus Uhriibacteriota</taxon>
    </lineage>
</organism>
<dbReference type="Pfam" id="PF00430">
    <property type="entry name" value="ATP-synt_B"/>
    <property type="match status" value="1"/>
</dbReference>
<name>A0A1F7UQ97_9BACT</name>
<keyword evidence="6 13" id="KW-0375">Hydrogen ion transport</keyword>
<evidence type="ECO:0000313" key="17">
    <source>
        <dbReference type="Proteomes" id="UP000176897"/>
    </source>
</evidence>
<keyword evidence="7 13" id="KW-1133">Transmembrane helix</keyword>
<dbReference type="SUPFAM" id="SSF81573">
    <property type="entry name" value="F1F0 ATP synthase subunit B, membrane domain"/>
    <property type="match status" value="1"/>
</dbReference>
<dbReference type="STRING" id="1802401.A3B21_00795"/>
<proteinExistence type="inferred from homology"/>
<keyword evidence="15" id="KW-0175">Coiled coil</keyword>
<evidence type="ECO:0000256" key="9">
    <source>
        <dbReference type="ARBA" id="ARBA00023136"/>
    </source>
</evidence>
<keyword evidence="5 13" id="KW-0812">Transmembrane</keyword>
<dbReference type="AlphaFoldDB" id="A0A1F7UQ97"/>
<evidence type="ECO:0000256" key="8">
    <source>
        <dbReference type="ARBA" id="ARBA00023065"/>
    </source>
</evidence>